<comment type="caution">
    <text evidence="3">The sequence shown here is derived from an EMBL/GenBank/DDBJ whole genome shotgun (WGS) entry which is preliminary data.</text>
</comment>
<dbReference type="Pfam" id="PF13343">
    <property type="entry name" value="SBP_bac_6"/>
    <property type="match status" value="1"/>
</dbReference>
<dbReference type="GO" id="GO:0030288">
    <property type="term" value="C:outer membrane-bounded periplasmic space"/>
    <property type="evidence" value="ECO:0007669"/>
    <property type="project" value="TreeGrafter"/>
</dbReference>
<evidence type="ECO:0000256" key="1">
    <source>
        <dbReference type="ARBA" id="ARBA00022729"/>
    </source>
</evidence>
<organism evidence="3 4">
    <name type="scientific">Rhodoferax ferrireducens</name>
    <dbReference type="NCBI Taxonomy" id="192843"/>
    <lineage>
        <taxon>Bacteria</taxon>
        <taxon>Pseudomonadati</taxon>
        <taxon>Pseudomonadota</taxon>
        <taxon>Betaproteobacteria</taxon>
        <taxon>Burkholderiales</taxon>
        <taxon>Comamonadaceae</taxon>
        <taxon>Rhodoferax</taxon>
    </lineage>
</organism>
<evidence type="ECO:0000313" key="4">
    <source>
        <dbReference type="Proteomes" id="UP000192505"/>
    </source>
</evidence>
<dbReference type="PANTHER" id="PTHR30006:SF2">
    <property type="entry name" value="ABC TRANSPORTER SUBSTRATE-BINDING PROTEIN"/>
    <property type="match status" value="1"/>
</dbReference>
<feature type="signal peptide" evidence="2">
    <location>
        <begin position="1"/>
        <end position="24"/>
    </location>
</feature>
<accession>A0A1W9KUV1</accession>
<dbReference type="EMBL" id="MTEI01000004">
    <property type="protein sequence ID" value="OQW88321.1"/>
    <property type="molecule type" value="Genomic_DNA"/>
</dbReference>
<gene>
    <name evidence="3" type="ORF">BWK72_08500</name>
</gene>
<dbReference type="NCBIfam" id="TIGR01254">
    <property type="entry name" value="sfuA"/>
    <property type="match status" value="1"/>
</dbReference>
<evidence type="ECO:0000313" key="3">
    <source>
        <dbReference type="EMBL" id="OQW88321.1"/>
    </source>
</evidence>
<dbReference type="Proteomes" id="UP000192505">
    <property type="component" value="Unassembled WGS sequence"/>
</dbReference>
<protein>
    <submittedName>
        <fullName evidence="3">Thiamine ABC transporter substrate-binding protein</fullName>
    </submittedName>
</protein>
<evidence type="ECO:0000256" key="2">
    <source>
        <dbReference type="SAM" id="SignalP"/>
    </source>
</evidence>
<name>A0A1W9KUV1_9BURK</name>
<dbReference type="GO" id="GO:0030975">
    <property type="term" value="F:thiamine binding"/>
    <property type="evidence" value="ECO:0007669"/>
    <property type="project" value="InterPro"/>
</dbReference>
<dbReference type="GO" id="GO:0030976">
    <property type="term" value="F:thiamine pyrophosphate binding"/>
    <property type="evidence" value="ECO:0007669"/>
    <property type="project" value="TreeGrafter"/>
</dbReference>
<dbReference type="SUPFAM" id="SSF53850">
    <property type="entry name" value="Periplasmic binding protein-like II"/>
    <property type="match status" value="1"/>
</dbReference>
<reference evidence="3 4" key="1">
    <citation type="submission" date="2017-01" db="EMBL/GenBank/DDBJ databases">
        <title>Novel large sulfur bacteria in the metagenomes of groundwater-fed chemosynthetic microbial mats in the Lake Huron basin.</title>
        <authorList>
            <person name="Sharrar A.M."/>
            <person name="Flood B.E."/>
            <person name="Bailey J.V."/>
            <person name="Jones D.S."/>
            <person name="Biddanda B."/>
            <person name="Ruberg S.A."/>
            <person name="Marcus D.N."/>
            <person name="Dick G.J."/>
        </authorList>
    </citation>
    <scope>NUCLEOTIDE SEQUENCE [LARGE SCALE GENOMIC DNA]</scope>
    <source>
        <strain evidence="3">A7</strain>
    </source>
</reference>
<feature type="chain" id="PRO_5012416382" evidence="2">
    <location>
        <begin position="25"/>
        <end position="340"/>
    </location>
</feature>
<dbReference type="Gene3D" id="3.40.190.10">
    <property type="entry name" value="Periplasmic binding protein-like II"/>
    <property type="match status" value="2"/>
</dbReference>
<dbReference type="PANTHER" id="PTHR30006">
    <property type="entry name" value="THIAMINE-BINDING PERIPLASMIC PROTEIN-RELATED"/>
    <property type="match status" value="1"/>
</dbReference>
<keyword evidence="1 2" id="KW-0732">Signal</keyword>
<sequence length="340" mass="36164">MNRRLFALAATALATATLSPLTHAATELRVMVHSSFALPKPLLAQFEAQNGVKLAIIKGGDAGEMLNKLILTRAKPVADVVYGIDNTLASKALAAGVLEAALPQTAGAVDTQLGDALAAVDYGFVTLNYDKAAVAKTGTPLPKTLQDLTLPAYKGWLVVPNPATSSPGYAFLLATVAGMGEEKAFAWWAQMRANGLKVVKGWSEAYYTEFTRNQGSHTLVVSYATSPAAEVFYAKDKLTESPTASLNLAGGVFRQVEGVALIKGTAQKAAALKFVDFMRSAPVQQALQTEMWMYPAVAKTPLAPVMTHAVEPKAFESLPTQVIADQGAKWVARWTQVVLK</sequence>
<dbReference type="GO" id="GO:0015888">
    <property type="term" value="P:thiamine transport"/>
    <property type="evidence" value="ECO:0007669"/>
    <property type="project" value="InterPro"/>
</dbReference>
<dbReference type="InterPro" id="IPR005948">
    <property type="entry name" value="ThiB-like"/>
</dbReference>
<proteinExistence type="predicted"/>
<dbReference type="AlphaFoldDB" id="A0A1W9KUV1"/>